<protein>
    <submittedName>
        <fullName evidence="1">Uncharacterized protein</fullName>
    </submittedName>
</protein>
<reference evidence="1 2" key="1">
    <citation type="journal article" date="2021" name="Genome Biol. Evol.">
        <title>The evolution of interdependence in a four-way mealybug symbiosis.</title>
        <authorList>
            <person name="Garber A.I."/>
            <person name="Kupper M."/>
            <person name="Laetsch D.R."/>
            <person name="Weldon S.R."/>
            <person name="Ladinsky M.S."/>
            <person name="Bjorkman P.J."/>
            <person name="McCutcheon J.P."/>
        </authorList>
    </citation>
    <scope>NUCLEOTIDE SEQUENCE [LARGE SCALE GENOMIC DNA]</scope>
    <source>
        <strain evidence="1">SOD</strain>
    </source>
</reference>
<proteinExistence type="predicted"/>
<dbReference type="PROSITE" id="PS51257">
    <property type="entry name" value="PROKAR_LIPOPROTEIN"/>
    <property type="match status" value="1"/>
</dbReference>
<accession>A0ABS5YC66</accession>
<dbReference type="RefSeq" id="WP_215669729.1">
    <property type="nucleotide sequence ID" value="NZ_JAFJYC010000001.1"/>
</dbReference>
<keyword evidence="2" id="KW-1185">Reference proteome</keyword>
<evidence type="ECO:0000313" key="2">
    <source>
        <dbReference type="Proteomes" id="UP000811282"/>
    </source>
</evidence>
<sequence length="95" mass="9938">MVVGFKQGVRRVSGGGQRAGAKLNQGGHAVSATGCHRFATLSDRANGLQGAASLFGRRADDCQCQSVGGLHGGIICHPGQIDYDGVACIRAWWER</sequence>
<organism evidence="1 2">
    <name type="scientific">Candidatus Sodalis endolongispinus</name>
    <dbReference type="NCBI Taxonomy" id="2812662"/>
    <lineage>
        <taxon>Bacteria</taxon>
        <taxon>Pseudomonadati</taxon>
        <taxon>Pseudomonadota</taxon>
        <taxon>Gammaproteobacteria</taxon>
        <taxon>Enterobacterales</taxon>
        <taxon>Bruguierivoracaceae</taxon>
        <taxon>Sodalis</taxon>
    </lineage>
</organism>
<comment type="caution">
    <text evidence="1">The sequence shown here is derived from an EMBL/GenBank/DDBJ whole genome shotgun (WGS) entry which is preliminary data.</text>
</comment>
<gene>
    <name evidence="1" type="ORF">JZM24_11585</name>
</gene>
<name>A0ABS5YC66_9GAMM</name>
<dbReference type="EMBL" id="JAFJYC010000001">
    <property type="protein sequence ID" value="MBT9432601.1"/>
    <property type="molecule type" value="Genomic_DNA"/>
</dbReference>
<dbReference type="Proteomes" id="UP000811282">
    <property type="component" value="Unassembled WGS sequence"/>
</dbReference>
<evidence type="ECO:0000313" key="1">
    <source>
        <dbReference type="EMBL" id="MBT9432601.1"/>
    </source>
</evidence>